<keyword evidence="3 7" id="KW-0136">Cellulose degradation</keyword>
<dbReference type="Gene3D" id="3.20.20.80">
    <property type="entry name" value="Glycosidases"/>
    <property type="match status" value="1"/>
</dbReference>
<dbReference type="InterPro" id="IPR001919">
    <property type="entry name" value="CBD2"/>
</dbReference>
<dbReference type="Gene3D" id="2.60.40.290">
    <property type="match status" value="1"/>
</dbReference>
<dbReference type="PROSITE" id="PS51173">
    <property type="entry name" value="CBM2"/>
    <property type="match status" value="1"/>
</dbReference>
<evidence type="ECO:0000256" key="4">
    <source>
        <dbReference type="ARBA" id="ARBA00023277"/>
    </source>
</evidence>
<feature type="region of interest" description="Disordered" evidence="8">
    <location>
        <begin position="348"/>
        <end position="401"/>
    </location>
</feature>
<feature type="domain" description="CBM2" evidence="9">
    <location>
        <begin position="388"/>
        <end position="494"/>
    </location>
</feature>
<evidence type="ECO:0000313" key="11">
    <source>
        <dbReference type="Proteomes" id="UP001154265"/>
    </source>
</evidence>
<dbReference type="Pfam" id="PF00553">
    <property type="entry name" value="CBM_2"/>
    <property type="match status" value="1"/>
</dbReference>
<dbReference type="SMART" id="SM00637">
    <property type="entry name" value="CBD_II"/>
    <property type="match status" value="1"/>
</dbReference>
<dbReference type="InterPro" id="IPR001547">
    <property type="entry name" value="Glyco_hydro_5"/>
</dbReference>
<dbReference type="InterPro" id="IPR018087">
    <property type="entry name" value="Glyco_hydro_5_CS"/>
</dbReference>
<dbReference type="InterPro" id="IPR017853">
    <property type="entry name" value="GH"/>
</dbReference>
<keyword evidence="4 7" id="KW-0119">Carbohydrate metabolism</keyword>
<keyword evidence="11" id="KW-1185">Reference proteome</keyword>
<dbReference type="InterPro" id="IPR012291">
    <property type="entry name" value="CBM2_carb-bd_dom_sf"/>
</dbReference>
<evidence type="ECO:0000259" key="9">
    <source>
        <dbReference type="PROSITE" id="PS51173"/>
    </source>
</evidence>
<comment type="caution">
    <text evidence="10">The sequence shown here is derived from an EMBL/GenBank/DDBJ whole genome shotgun (WGS) entry which is preliminary data.</text>
</comment>
<dbReference type="Proteomes" id="UP001154265">
    <property type="component" value="Unassembled WGS sequence"/>
</dbReference>
<evidence type="ECO:0000256" key="5">
    <source>
        <dbReference type="ARBA" id="ARBA00023295"/>
    </source>
</evidence>
<reference evidence="10" key="2">
    <citation type="submission" date="2022-01" db="EMBL/GenBank/DDBJ databases">
        <authorList>
            <person name="Zivanovic Y."/>
            <person name="Moreira D."/>
            <person name="Lopez-Garcia P."/>
        </authorList>
    </citation>
    <scope>NUCLEOTIDE SEQUENCE</scope>
    <source>
        <strain evidence="10">G9</strain>
    </source>
</reference>
<evidence type="ECO:0000256" key="6">
    <source>
        <dbReference type="ARBA" id="ARBA00023326"/>
    </source>
</evidence>
<evidence type="ECO:0000256" key="8">
    <source>
        <dbReference type="SAM" id="MobiDB-lite"/>
    </source>
</evidence>
<dbReference type="InterPro" id="IPR008965">
    <property type="entry name" value="CBM2/CBM3_carb-bd_dom_sf"/>
</dbReference>
<gene>
    <name evidence="10" type="ORF">L3556_01915</name>
</gene>
<organism evidence="10 11">
    <name type="scientific">Candidatus Synechococcus calcipolaris G9</name>
    <dbReference type="NCBI Taxonomy" id="1497997"/>
    <lineage>
        <taxon>Bacteria</taxon>
        <taxon>Bacillati</taxon>
        <taxon>Cyanobacteriota</taxon>
        <taxon>Cyanophyceae</taxon>
        <taxon>Synechococcales</taxon>
        <taxon>Synechococcaceae</taxon>
        <taxon>Synechococcus</taxon>
    </lineage>
</organism>
<evidence type="ECO:0000256" key="3">
    <source>
        <dbReference type="ARBA" id="ARBA00023001"/>
    </source>
</evidence>
<dbReference type="SUPFAM" id="SSF49384">
    <property type="entry name" value="Carbohydrate-binding domain"/>
    <property type="match status" value="1"/>
</dbReference>
<dbReference type="Pfam" id="PF00150">
    <property type="entry name" value="Cellulase"/>
    <property type="match status" value="1"/>
</dbReference>
<evidence type="ECO:0000313" key="10">
    <source>
        <dbReference type="EMBL" id="MDG2989695.1"/>
    </source>
</evidence>
<dbReference type="PANTHER" id="PTHR35923">
    <property type="entry name" value="MAJOR EXTRACELLULAR ENDOGLUCANASE"/>
    <property type="match status" value="1"/>
</dbReference>
<evidence type="ECO:0000256" key="1">
    <source>
        <dbReference type="ARBA" id="ARBA00000966"/>
    </source>
</evidence>
<accession>A0ABT6EV52</accession>
<dbReference type="SUPFAM" id="SSF51445">
    <property type="entry name" value="(Trans)glycosidases"/>
    <property type="match status" value="1"/>
</dbReference>
<dbReference type="EMBL" id="JAKKUT010000001">
    <property type="protein sequence ID" value="MDG2989695.1"/>
    <property type="molecule type" value="Genomic_DNA"/>
</dbReference>
<keyword evidence="5 7" id="KW-0326">Glycosidase</keyword>
<comment type="catalytic activity">
    <reaction evidence="1 7">
        <text>Endohydrolysis of (1-&gt;4)-beta-D-glucosidic linkages in cellulose, lichenin and cereal beta-D-glucans.</text>
        <dbReference type="EC" id="3.2.1.4"/>
    </reaction>
</comment>
<keyword evidence="2 7" id="KW-0378">Hydrolase</keyword>
<dbReference type="PROSITE" id="PS00659">
    <property type="entry name" value="GLYCOSYL_HYDROL_F5"/>
    <property type="match status" value="1"/>
</dbReference>
<proteinExistence type="inferred from homology"/>
<sequence>MPPTPLSTVGNRIVDAQGRAILLRGVNWFGLETDTRSPHGLWARDYKSMLKQIKDLGYNVIRLPFSIEGLRASTFSAVNFGIGSNSDLQGKTPLQVMDLVIQEAQRQGLYILLDNHRLNQHRIPELWYGDGFSEQDWISTWTMLADRYRHQSNVIGADLKNEPHGNASWGTGNMATDWRLAAERCGNAILAVNPNWLIVVEGVEKNVPGQQLTHWWGGNLEGVRNYPVRLNVPNKLVYSPHEYGQGVYNQTWFHDSSFPNNMANRWQIGFQYIADSNIAPILIGEFGGRQVDATSKEGIWQRTFVKYIGDKNLHFTYWSWNPNSGDTGGILQDNWQTVHADKQQLLSTLLGGSAPPPAPTPTPTPTPSPEPTPVPTPTPTPTPAPPPPPPPAGSSQLSVRSTIDSDWQTGFCARFMVTNQGNQVSEPWRLGFQMNQASIQNSWNGTFQRQGSQYTVTPASWGQRMHPNQTVDIGFCANKQGTDYRPSQARVMTP</sequence>
<evidence type="ECO:0000256" key="2">
    <source>
        <dbReference type="ARBA" id="ARBA00022801"/>
    </source>
</evidence>
<name>A0ABT6EV52_9SYNE</name>
<feature type="compositionally biased region" description="Pro residues" evidence="8">
    <location>
        <begin position="354"/>
        <end position="392"/>
    </location>
</feature>
<reference evidence="10" key="1">
    <citation type="journal article" date="2022" name="Genome Biol. Evol.">
        <title>A New Gene Family Diagnostic for Intracellular Biomineralization of Amorphous Ca Carbonates by Cyanobacteria.</title>
        <authorList>
            <person name="Benzerara K."/>
            <person name="Duprat E."/>
            <person name="Bitard-Feildel T."/>
            <person name="Caumes G."/>
            <person name="Cassier-Chauvat C."/>
            <person name="Chauvat F."/>
            <person name="Dezi M."/>
            <person name="Diop S.I."/>
            <person name="Gaschignard G."/>
            <person name="Gorgen S."/>
            <person name="Gugger M."/>
            <person name="Lopez-Garcia P."/>
            <person name="Millet M."/>
            <person name="Skouri-Panet F."/>
            <person name="Moreira D."/>
            <person name="Callebaut I."/>
        </authorList>
    </citation>
    <scope>NUCLEOTIDE SEQUENCE</scope>
    <source>
        <strain evidence="10">G9</strain>
    </source>
</reference>
<protein>
    <recommendedName>
        <fullName evidence="7">Endoglucanase</fullName>
        <ecNumber evidence="7">3.2.1.4</ecNumber>
    </recommendedName>
</protein>
<dbReference type="EC" id="3.2.1.4" evidence="7"/>
<comment type="similarity">
    <text evidence="7">Belongs to the glycosyl hydrolase 5 (cellulase A) family.</text>
</comment>
<dbReference type="PANTHER" id="PTHR35923:SF2">
    <property type="entry name" value="ENDOGLUCANASE"/>
    <property type="match status" value="1"/>
</dbReference>
<keyword evidence="6 7" id="KW-0624">Polysaccharide degradation</keyword>
<evidence type="ECO:0000256" key="7">
    <source>
        <dbReference type="RuleBase" id="RU361153"/>
    </source>
</evidence>